<gene>
    <name evidence="2" type="ORF">FPRO05_10174</name>
</gene>
<evidence type="ECO:0000313" key="2">
    <source>
        <dbReference type="EMBL" id="RBA19245.1"/>
    </source>
</evidence>
<feature type="region of interest" description="Disordered" evidence="1">
    <location>
        <begin position="1"/>
        <end position="146"/>
    </location>
</feature>
<dbReference type="AlphaFoldDB" id="A0A365NEM6"/>
<comment type="caution">
    <text evidence="2">The sequence shown here is derived from an EMBL/GenBank/DDBJ whole genome shotgun (WGS) entry which is preliminary data.</text>
</comment>
<feature type="compositionally biased region" description="Basic and acidic residues" evidence="1">
    <location>
        <begin position="46"/>
        <end position="56"/>
    </location>
</feature>
<dbReference type="EMBL" id="PKMI01000012">
    <property type="protein sequence ID" value="RBA19245.1"/>
    <property type="molecule type" value="Genomic_DNA"/>
</dbReference>
<feature type="compositionally biased region" description="Polar residues" evidence="1">
    <location>
        <begin position="95"/>
        <end position="113"/>
    </location>
</feature>
<name>A0A365NEM6_GIBIN</name>
<organism evidence="2 3">
    <name type="scientific">Gibberella intermedia</name>
    <name type="common">Bulb rot disease fungus</name>
    <name type="synonym">Fusarium proliferatum</name>
    <dbReference type="NCBI Taxonomy" id="948311"/>
    <lineage>
        <taxon>Eukaryota</taxon>
        <taxon>Fungi</taxon>
        <taxon>Dikarya</taxon>
        <taxon>Ascomycota</taxon>
        <taxon>Pezizomycotina</taxon>
        <taxon>Sordariomycetes</taxon>
        <taxon>Hypocreomycetidae</taxon>
        <taxon>Hypocreales</taxon>
        <taxon>Nectriaceae</taxon>
        <taxon>Fusarium</taxon>
        <taxon>Fusarium fujikuroi species complex</taxon>
    </lineage>
</organism>
<proteinExistence type="predicted"/>
<sequence>MCGGTGWGRQSRGDKINSRAFAQAMGGGKPRSPSRFSRKSKRVSHTKVDAKARQLKDTGNQAWDRSFFGSTNGFRKGKSRQRASQGSDTSRRGLSGSNGSIRSTLTKQTSTKSWAKPLSHDMLFGNKRKTKVYQPPAKSLRGKLRQSKAGINAMAATASNMAKYGGQVSQSGAKAANNFAQAGRRFSQGLKK</sequence>
<feature type="compositionally biased region" description="Polar residues" evidence="1">
    <location>
        <begin position="57"/>
        <end position="73"/>
    </location>
</feature>
<evidence type="ECO:0000256" key="1">
    <source>
        <dbReference type="SAM" id="MobiDB-lite"/>
    </source>
</evidence>
<evidence type="ECO:0000313" key="3">
    <source>
        <dbReference type="Proteomes" id="UP000251714"/>
    </source>
</evidence>
<reference evidence="2 3" key="1">
    <citation type="submission" date="2017-12" db="EMBL/GenBank/DDBJ databases">
        <title>Genome sequence of the mycotoxigenic crop pathogen Fusarium proliferatum, strain ITEM 2341 from Date Palm.</title>
        <authorList>
            <person name="Almiman B.F."/>
            <person name="Shittu T.A."/>
            <person name="Muthumeenakshi S."/>
            <person name="Baroncelli R."/>
            <person name="Sreenivasaprasada S."/>
        </authorList>
    </citation>
    <scope>NUCLEOTIDE SEQUENCE [LARGE SCALE GENOMIC DNA]</scope>
    <source>
        <strain evidence="2 3">ITEM 2341</strain>
    </source>
</reference>
<feature type="compositionally biased region" description="Basic residues" evidence="1">
    <location>
        <begin position="36"/>
        <end position="45"/>
    </location>
</feature>
<accession>A0A365NEM6</accession>
<dbReference type="Proteomes" id="UP000251714">
    <property type="component" value="Unassembled WGS sequence"/>
</dbReference>
<protein>
    <submittedName>
        <fullName evidence="2">Uncharacterized protein</fullName>
    </submittedName>
</protein>